<dbReference type="Proteomes" id="UP000460561">
    <property type="component" value="Unassembled WGS sequence"/>
</dbReference>
<gene>
    <name evidence="6" type="ORF">GRI39_12755</name>
</gene>
<dbReference type="SUPFAM" id="SSF53850">
    <property type="entry name" value="Periplasmic binding protein-like II"/>
    <property type="match status" value="1"/>
</dbReference>
<dbReference type="OrthoDB" id="9803988at2"/>
<dbReference type="GO" id="GO:1904680">
    <property type="term" value="F:peptide transmembrane transporter activity"/>
    <property type="evidence" value="ECO:0007669"/>
    <property type="project" value="TreeGrafter"/>
</dbReference>
<comment type="subcellular location">
    <subcellularLocation>
        <location evidence="1">Periplasm</location>
    </subcellularLocation>
</comment>
<evidence type="ECO:0000256" key="3">
    <source>
        <dbReference type="ARBA" id="ARBA00022448"/>
    </source>
</evidence>
<dbReference type="PANTHER" id="PTHR30290:SF10">
    <property type="entry name" value="PERIPLASMIC OLIGOPEPTIDE-BINDING PROTEIN-RELATED"/>
    <property type="match status" value="1"/>
</dbReference>
<dbReference type="AlphaFoldDB" id="A0A845ACD1"/>
<feature type="domain" description="Solute-binding protein family 5" evidence="5">
    <location>
        <begin position="7"/>
        <end position="101"/>
    </location>
</feature>
<evidence type="ECO:0000256" key="1">
    <source>
        <dbReference type="ARBA" id="ARBA00004418"/>
    </source>
</evidence>
<dbReference type="Gene3D" id="3.10.105.10">
    <property type="entry name" value="Dipeptide-binding Protein, Domain 3"/>
    <property type="match status" value="1"/>
</dbReference>
<accession>A0A845ACD1</accession>
<keyword evidence="3" id="KW-0813">Transport</keyword>
<dbReference type="GO" id="GO:0030313">
    <property type="term" value="C:cell envelope"/>
    <property type="evidence" value="ECO:0007669"/>
    <property type="project" value="UniProtKB-SubCell"/>
</dbReference>
<keyword evidence="7" id="KW-1185">Reference proteome</keyword>
<evidence type="ECO:0000313" key="7">
    <source>
        <dbReference type="Proteomes" id="UP000460561"/>
    </source>
</evidence>
<sequence length="443" mass="47999">MDKNGAVTPAIADRWIVTDDGKSYIFRLRDGDWPDGSAITAKTVRAGLQRTLRGLSGSALGLDAAQISDVRAMAERVVEIRLSSPMPDFLQLLAQPELAIRRKGAAFGPMSMSRKGSIATLELRSPDEMGLPIDDEWGEHNRPVEVQSLQAEEAISRFKSGTADIVLNGRLGALPLIDMGPLSGSVLQLDPALGLFGLQVKHDKGFLAEAEGREALSMALDRDSLGNAVNIGGWTPTSRIVAAGLEGDLGTIGERWTDVPIAQRREEAALRVAAWKASIRSELSGKTKRAGPAASEPLLFRLTVWLPKGPGFDRLLVELTRQYAEIGVKLERADNYKSADLALVDEVARYAGARWFLNQFNCKLKRGVCSPEADKRVSEAIVATDPVERAALLTEAEAELTSSNAYIPFGAPIRWSLVRGSQTGFATNRWAFHPLPELAALPK</sequence>
<dbReference type="GO" id="GO:0015833">
    <property type="term" value="P:peptide transport"/>
    <property type="evidence" value="ECO:0007669"/>
    <property type="project" value="TreeGrafter"/>
</dbReference>
<dbReference type="Gene3D" id="3.40.190.10">
    <property type="entry name" value="Periplasmic binding protein-like II"/>
    <property type="match status" value="2"/>
</dbReference>
<proteinExistence type="inferred from homology"/>
<reference evidence="6 7" key="1">
    <citation type="submission" date="2019-12" db="EMBL/GenBank/DDBJ databases">
        <title>Genomic-based taxomic classification of the family Erythrobacteraceae.</title>
        <authorList>
            <person name="Xu L."/>
        </authorList>
    </citation>
    <scope>NUCLEOTIDE SEQUENCE [LARGE SCALE GENOMIC DNA]</scope>
    <source>
        <strain evidence="6 7">DSM 18604</strain>
    </source>
</reference>
<dbReference type="EMBL" id="WTYQ01000005">
    <property type="protein sequence ID" value="MXP26903.1"/>
    <property type="molecule type" value="Genomic_DNA"/>
</dbReference>
<dbReference type="InterPro" id="IPR000914">
    <property type="entry name" value="SBP_5_dom"/>
</dbReference>
<evidence type="ECO:0000256" key="4">
    <source>
        <dbReference type="ARBA" id="ARBA00022729"/>
    </source>
</evidence>
<comment type="similarity">
    <text evidence="2">Belongs to the bacterial solute-binding protein 5 family.</text>
</comment>
<protein>
    <submittedName>
        <fullName evidence="6">Peptide ABC transporter substrate-binding protein</fullName>
    </submittedName>
</protein>
<evidence type="ECO:0000313" key="6">
    <source>
        <dbReference type="EMBL" id="MXP26903.1"/>
    </source>
</evidence>
<dbReference type="RefSeq" id="WP_160740111.1">
    <property type="nucleotide sequence ID" value="NZ_WTYQ01000005.1"/>
</dbReference>
<organism evidence="6 7">
    <name type="scientific">Altericroceibacterium indicum</name>
    <dbReference type="NCBI Taxonomy" id="374177"/>
    <lineage>
        <taxon>Bacteria</taxon>
        <taxon>Pseudomonadati</taxon>
        <taxon>Pseudomonadota</taxon>
        <taxon>Alphaproteobacteria</taxon>
        <taxon>Sphingomonadales</taxon>
        <taxon>Erythrobacteraceae</taxon>
        <taxon>Altericroceibacterium</taxon>
    </lineage>
</organism>
<dbReference type="PANTHER" id="PTHR30290">
    <property type="entry name" value="PERIPLASMIC BINDING COMPONENT OF ABC TRANSPORTER"/>
    <property type="match status" value="1"/>
</dbReference>
<dbReference type="InterPro" id="IPR039424">
    <property type="entry name" value="SBP_5"/>
</dbReference>
<comment type="caution">
    <text evidence="6">The sequence shown here is derived from an EMBL/GenBank/DDBJ whole genome shotgun (WGS) entry which is preliminary data.</text>
</comment>
<evidence type="ECO:0000259" key="5">
    <source>
        <dbReference type="Pfam" id="PF00496"/>
    </source>
</evidence>
<name>A0A845ACD1_9SPHN</name>
<evidence type="ECO:0000256" key="2">
    <source>
        <dbReference type="ARBA" id="ARBA00005695"/>
    </source>
</evidence>
<dbReference type="Pfam" id="PF00496">
    <property type="entry name" value="SBP_bac_5"/>
    <property type="match status" value="1"/>
</dbReference>
<keyword evidence="4" id="KW-0732">Signal</keyword>